<accession>A0ABP3UFN7</accession>
<reference evidence="3" key="1">
    <citation type="journal article" date="2019" name="Int. J. Syst. Evol. Microbiol.">
        <title>The Global Catalogue of Microorganisms (GCM) 10K type strain sequencing project: providing services to taxonomists for standard genome sequencing and annotation.</title>
        <authorList>
            <consortium name="The Broad Institute Genomics Platform"/>
            <consortium name="The Broad Institute Genome Sequencing Center for Infectious Disease"/>
            <person name="Wu L."/>
            <person name="Ma J."/>
        </authorList>
    </citation>
    <scope>NUCLEOTIDE SEQUENCE [LARGE SCALE GENOMIC DNA]</scope>
    <source>
        <strain evidence="3">JCM 1407</strain>
    </source>
</reference>
<feature type="transmembrane region" description="Helical" evidence="1">
    <location>
        <begin position="37"/>
        <end position="58"/>
    </location>
</feature>
<organism evidence="2 3">
    <name type="scientific">Clostridium oceanicum</name>
    <dbReference type="NCBI Taxonomy" id="1543"/>
    <lineage>
        <taxon>Bacteria</taxon>
        <taxon>Bacillati</taxon>
        <taxon>Bacillota</taxon>
        <taxon>Clostridia</taxon>
        <taxon>Eubacteriales</taxon>
        <taxon>Clostridiaceae</taxon>
        <taxon>Clostridium</taxon>
    </lineage>
</organism>
<name>A0ABP3UFN7_9CLOT</name>
<evidence type="ECO:0000256" key="1">
    <source>
        <dbReference type="SAM" id="Phobius"/>
    </source>
</evidence>
<feature type="transmembrane region" description="Helical" evidence="1">
    <location>
        <begin position="104"/>
        <end position="124"/>
    </location>
</feature>
<dbReference type="EMBL" id="BAAACG010000001">
    <property type="protein sequence ID" value="GAA0732865.1"/>
    <property type="molecule type" value="Genomic_DNA"/>
</dbReference>
<keyword evidence="1" id="KW-0812">Transmembrane</keyword>
<evidence type="ECO:0000313" key="2">
    <source>
        <dbReference type="EMBL" id="GAA0732865.1"/>
    </source>
</evidence>
<keyword evidence="1" id="KW-1133">Transmembrane helix</keyword>
<dbReference type="RefSeq" id="WP_343758130.1">
    <property type="nucleotide sequence ID" value="NZ_BAAACG010000001.1"/>
</dbReference>
<evidence type="ECO:0000313" key="3">
    <source>
        <dbReference type="Proteomes" id="UP001501510"/>
    </source>
</evidence>
<sequence length="129" mass="14932">MKRVLRLKEKTILRNGMLAFIWIVLGLVRIFKHSMVLNVLMFTGLLALLGSFFIGNLIKTESQDEMSKYNESKAKLKVYKILFYLSMGIFIVTAKGAWFLDFKLILPFFIGAAYLLEFILFLFYEEVGA</sequence>
<dbReference type="Proteomes" id="UP001501510">
    <property type="component" value="Unassembled WGS sequence"/>
</dbReference>
<evidence type="ECO:0008006" key="4">
    <source>
        <dbReference type="Google" id="ProtNLM"/>
    </source>
</evidence>
<protein>
    <recommendedName>
        <fullName evidence="4">DUF2178 domain-containing protein</fullName>
    </recommendedName>
</protein>
<gene>
    <name evidence="2" type="ORF">GCM10008906_03050</name>
</gene>
<proteinExistence type="predicted"/>
<feature type="transmembrane region" description="Helical" evidence="1">
    <location>
        <begin position="12"/>
        <end position="31"/>
    </location>
</feature>
<keyword evidence="1" id="KW-0472">Membrane</keyword>
<keyword evidence="3" id="KW-1185">Reference proteome</keyword>
<comment type="caution">
    <text evidence="2">The sequence shown here is derived from an EMBL/GenBank/DDBJ whole genome shotgun (WGS) entry which is preliminary data.</text>
</comment>
<feature type="transmembrane region" description="Helical" evidence="1">
    <location>
        <begin position="78"/>
        <end position="98"/>
    </location>
</feature>